<feature type="non-terminal residue" evidence="3">
    <location>
        <position position="1"/>
    </location>
</feature>
<dbReference type="GO" id="GO:0004672">
    <property type="term" value="F:protein kinase activity"/>
    <property type="evidence" value="ECO:0007669"/>
    <property type="project" value="UniProtKB-ARBA"/>
</dbReference>
<dbReference type="PANTHER" id="PTHR43395">
    <property type="entry name" value="SENSOR HISTIDINE KINASE CHEA"/>
    <property type="match status" value="1"/>
</dbReference>
<dbReference type="AlphaFoldDB" id="A0AA40WFD1"/>
<dbReference type="InterPro" id="IPR036641">
    <property type="entry name" value="HPT_dom_sf"/>
</dbReference>
<gene>
    <name evidence="3" type="ORF">IQB77_21895</name>
</gene>
<proteinExistence type="predicted"/>
<evidence type="ECO:0000256" key="1">
    <source>
        <dbReference type="PROSITE-ProRule" id="PRU00110"/>
    </source>
</evidence>
<reference evidence="3" key="1">
    <citation type="submission" date="2020-10" db="EMBL/GenBank/DDBJ databases">
        <title>New Zealand Leptospira genomics.</title>
        <authorList>
            <person name="Wilkinson D.A."/>
            <person name="Nisa S."/>
            <person name="Moinet M."/>
            <person name="Benschop J."/>
        </authorList>
    </citation>
    <scope>NUCLEOTIDE SEQUENCE</scope>
    <source>
        <strain evidence="3">ESR8</strain>
    </source>
</reference>
<comment type="caution">
    <text evidence="3">The sequence shown here is derived from an EMBL/GenBank/DDBJ whole genome shotgun (WGS) entry which is preliminary data.</text>
</comment>
<feature type="modified residue" description="Phosphohistidine" evidence="1">
    <location>
        <position position="14"/>
    </location>
</feature>
<accession>A0AA40WFD1</accession>
<feature type="domain" description="HPt" evidence="2">
    <location>
        <begin position="1"/>
        <end position="71"/>
    </location>
</feature>
<dbReference type="EMBL" id="JADDXF010000564">
    <property type="protein sequence ID" value="MBE8432360.1"/>
    <property type="molecule type" value="Genomic_DNA"/>
</dbReference>
<dbReference type="Proteomes" id="UP000644282">
    <property type="component" value="Unassembled WGS sequence"/>
</dbReference>
<dbReference type="PANTHER" id="PTHR43395:SF1">
    <property type="entry name" value="CHEMOTAXIS PROTEIN CHEA"/>
    <property type="match status" value="1"/>
</dbReference>
<name>A0AA40WFD1_LEPIR</name>
<dbReference type="CDD" id="cd00088">
    <property type="entry name" value="HPT"/>
    <property type="match status" value="1"/>
</dbReference>
<feature type="non-terminal residue" evidence="3">
    <location>
        <position position="170"/>
    </location>
</feature>
<dbReference type="GO" id="GO:0000160">
    <property type="term" value="P:phosphorelay signal transduction system"/>
    <property type="evidence" value="ECO:0007669"/>
    <property type="project" value="InterPro"/>
</dbReference>
<sequence length="170" mass="18470">KNLSIINDIFRAAHSLKSSAAFVGLYNLSDLAHKMENLLQLTRDGKLQVKLPLVNLLFQCFDLIKYVIRSVAEGNKIETPFTDMIQKLDAYEKDPTSFSNVAGASSAQAAPFSNAPASPVPAQKSVEALATSAASSAPAKSVSYSGLEIHLEAEEVRELEEEIRKSGKCW</sequence>
<organism evidence="3 4">
    <name type="scientific">Leptospira interrogans serovar Pomona</name>
    <dbReference type="NCBI Taxonomy" id="44276"/>
    <lineage>
        <taxon>Bacteria</taxon>
        <taxon>Pseudomonadati</taxon>
        <taxon>Spirochaetota</taxon>
        <taxon>Spirochaetia</taxon>
        <taxon>Leptospirales</taxon>
        <taxon>Leptospiraceae</taxon>
        <taxon>Leptospira</taxon>
    </lineage>
</organism>
<dbReference type="SUPFAM" id="SSF47226">
    <property type="entry name" value="Histidine-containing phosphotransfer domain, HPT domain"/>
    <property type="match status" value="1"/>
</dbReference>
<dbReference type="InterPro" id="IPR051315">
    <property type="entry name" value="Bact_Chemotaxis_CheA"/>
</dbReference>
<protein>
    <submittedName>
        <fullName evidence="3">Hpt domain-containing protein</fullName>
    </submittedName>
</protein>
<dbReference type="Gene3D" id="1.20.120.160">
    <property type="entry name" value="HPT domain"/>
    <property type="match status" value="1"/>
</dbReference>
<dbReference type="PROSITE" id="PS50894">
    <property type="entry name" value="HPT"/>
    <property type="match status" value="1"/>
</dbReference>
<dbReference type="InterPro" id="IPR008207">
    <property type="entry name" value="Sig_transdc_His_kin_Hpt_dom"/>
</dbReference>
<evidence type="ECO:0000259" key="2">
    <source>
        <dbReference type="PROSITE" id="PS50894"/>
    </source>
</evidence>
<keyword evidence="1" id="KW-0597">Phosphoprotein</keyword>
<dbReference type="Pfam" id="PF01627">
    <property type="entry name" value="Hpt"/>
    <property type="match status" value="1"/>
</dbReference>
<dbReference type="RefSeq" id="WP_193826078.1">
    <property type="nucleotide sequence ID" value="NZ_JADDXF010000564.1"/>
</dbReference>
<evidence type="ECO:0000313" key="4">
    <source>
        <dbReference type="Proteomes" id="UP000644282"/>
    </source>
</evidence>
<evidence type="ECO:0000313" key="3">
    <source>
        <dbReference type="EMBL" id="MBE8432360.1"/>
    </source>
</evidence>